<accession>A0ABP1E3A0</accession>
<protein>
    <recommendedName>
        <fullName evidence="3">Protein kinase domain-containing protein</fullName>
    </recommendedName>
</protein>
<evidence type="ECO:0000313" key="1">
    <source>
        <dbReference type="EMBL" id="CAL1713712.1"/>
    </source>
</evidence>
<dbReference type="EMBL" id="OZ037950">
    <property type="protein sequence ID" value="CAL1713712.1"/>
    <property type="molecule type" value="Genomic_DNA"/>
</dbReference>
<dbReference type="Proteomes" id="UP001497453">
    <property type="component" value="Chromosome 7"/>
</dbReference>
<dbReference type="InterPro" id="IPR011009">
    <property type="entry name" value="Kinase-like_dom_sf"/>
</dbReference>
<dbReference type="SUPFAM" id="SSF56112">
    <property type="entry name" value="Protein kinase-like (PK-like)"/>
    <property type="match status" value="1"/>
</dbReference>
<name>A0ABP1E3A0_9APHY</name>
<reference evidence="2" key="1">
    <citation type="submission" date="2024-04" db="EMBL/GenBank/DDBJ databases">
        <authorList>
            <person name="Shaw F."/>
            <person name="Minotto A."/>
        </authorList>
    </citation>
    <scope>NUCLEOTIDE SEQUENCE [LARGE SCALE GENOMIC DNA]</scope>
</reference>
<evidence type="ECO:0008006" key="3">
    <source>
        <dbReference type="Google" id="ProtNLM"/>
    </source>
</evidence>
<proteinExistence type="predicted"/>
<gene>
    <name evidence="1" type="ORF">GFSPODELE1_LOCUS9435</name>
</gene>
<keyword evidence="2" id="KW-1185">Reference proteome</keyword>
<evidence type="ECO:0000313" key="2">
    <source>
        <dbReference type="Proteomes" id="UP001497453"/>
    </source>
</evidence>
<sequence length="398" mass="45481">MLHGMFTSLSIIQYPGEANVQIIIKALTELRRRETTLQLMEWAGTIVVNMTRQSGREAIDVQSLANFLSNINHFLIKCPIRRSTAGEMLAANAIATISLIDAVYEPVPGGKSVADLELERGVVTCNKPYIRPEPDIDPDYIDSDSDEDDFYNFKETIGPEPPARLPSKLPPPGNLHASLRLTRRIASGRAGAVFEAELNEDASSPELTTATLSRLVVKICHPTTYYRLSREAFCYEEMESLQGRVIPRYYGLFQTILEPGVMFRYWKMEKIWGGNDANDSDEEDHSDFHRSLTVLVLEYVSEEFLPVGRKLDDKIIKEIKEMFKELARLGVWQPDIRYANILRLPNAESGNAGQYRWRLVDFDRARKSNMSLRRFEIEHENSLEPLFKWLPRGVVREP</sequence>
<organism evidence="1 2">
    <name type="scientific">Somion occarium</name>
    <dbReference type="NCBI Taxonomy" id="3059160"/>
    <lineage>
        <taxon>Eukaryota</taxon>
        <taxon>Fungi</taxon>
        <taxon>Dikarya</taxon>
        <taxon>Basidiomycota</taxon>
        <taxon>Agaricomycotina</taxon>
        <taxon>Agaricomycetes</taxon>
        <taxon>Polyporales</taxon>
        <taxon>Cerrenaceae</taxon>
        <taxon>Somion</taxon>
    </lineage>
</organism>